<reference evidence="1 2" key="1">
    <citation type="submission" date="2013-02" db="EMBL/GenBank/DDBJ databases">
        <title>Draft Genome Sequence of Streptomyces afghaniensis, Which Produces Compounds of the Julimycin B-Complex.</title>
        <authorList>
            <person name="Gruening B.A."/>
            <person name="Praeg A."/>
            <person name="Erxleben A."/>
            <person name="Guenther S."/>
            <person name="Fiedler H.-P."/>
            <person name="Goodfellow M."/>
            <person name="Mueller M."/>
        </authorList>
    </citation>
    <scope>NUCLEOTIDE SEQUENCE [LARGE SCALE GENOMIC DNA]</scope>
    <source>
        <strain evidence="1 2">772</strain>
    </source>
</reference>
<sequence>MTLVRPRRKRHIQSVGHRTSVTPLASLGSRILGTASNVGS</sequence>
<gene>
    <name evidence="1" type="ORF">STAFG_8037</name>
</gene>
<dbReference type="AlphaFoldDB" id="S4NAF7"/>
<evidence type="ECO:0000313" key="1">
    <source>
        <dbReference type="EMBL" id="EPJ34929.1"/>
    </source>
</evidence>
<evidence type="ECO:0000313" key="2">
    <source>
        <dbReference type="Proteomes" id="UP000015001"/>
    </source>
</evidence>
<organism evidence="1 2">
    <name type="scientific">Streptomyces afghaniensis 772</name>
    <dbReference type="NCBI Taxonomy" id="1283301"/>
    <lineage>
        <taxon>Bacteria</taxon>
        <taxon>Bacillati</taxon>
        <taxon>Actinomycetota</taxon>
        <taxon>Actinomycetes</taxon>
        <taxon>Kitasatosporales</taxon>
        <taxon>Streptomycetaceae</taxon>
        <taxon>Streptomyces</taxon>
    </lineage>
</organism>
<keyword evidence="2" id="KW-1185">Reference proteome</keyword>
<protein>
    <submittedName>
        <fullName evidence="1">Uncharacterized protein</fullName>
    </submittedName>
</protein>
<dbReference type="EMBL" id="AOPY01001673">
    <property type="protein sequence ID" value="EPJ34929.1"/>
    <property type="molecule type" value="Genomic_DNA"/>
</dbReference>
<accession>S4NAF7</accession>
<proteinExistence type="predicted"/>
<dbReference type="HOGENOM" id="CLU_3296888_0_0_11"/>
<comment type="caution">
    <text evidence="1">The sequence shown here is derived from an EMBL/GenBank/DDBJ whole genome shotgun (WGS) entry which is preliminary data.</text>
</comment>
<dbReference type="Proteomes" id="UP000015001">
    <property type="component" value="Unassembled WGS sequence"/>
</dbReference>
<dbReference type="PATRIC" id="fig|1283301.3.peg.7974"/>
<name>S4NAF7_9ACTN</name>